<name>A0A4S3KS57_9GAMM</name>
<dbReference type="EMBL" id="MWQO01000014">
    <property type="protein sequence ID" value="THD11308.1"/>
    <property type="molecule type" value="Genomic_DNA"/>
</dbReference>
<dbReference type="AlphaFoldDB" id="A0A4S3KS57"/>
<organism evidence="3 4">
    <name type="scientific">Metallibacterium scheffleri</name>
    <dbReference type="NCBI Taxonomy" id="993689"/>
    <lineage>
        <taxon>Bacteria</taxon>
        <taxon>Pseudomonadati</taxon>
        <taxon>Pseudomonadota</taxon>
        <taxon>Gammaproteobacteria</taxon>
        <taxon>Lysobacterales</taxon>
        <taxon>Rhodanobacteraceae</taxon>
        <taxon>Metallibacterium</taxon>
    </lineage>
</organism>
<reference evidence="3 4" key="1">
    <citation type="submission" date="2017-02" db="EMBL/GenBank/DDBJ databases">
        <title>Whole genome sequencing of Metallibacterium scheffleri DSM 24874 (T).</title>
        <authorList>
            <person name="Kumar S."/>
            <person name="Patil P."/>
            <person name="Patil P.B."/>
        </authorList>
    </citation>
    <scope>NUCLEOTIDE SEQUENCE [LARGE SCALE GENOMIC DNA]</scope>
    <source>
        <strain evidence="3 4">DSM 24874</strain>
    </source>
</reference>
<protein>
    <submittedName>
        <fullName evidence="3">Uncharacterized protein</fullName>
    </submittedName>
</protein>
<dbReference type="Proteomes" id="UP000307749">
    <property type="component" value="Unassembled WGS sequence"/>
</dbReference>
<feature type="region of interest" description="Disordered" evidence="1">
    <location>
        <begin position="1"/>
        <end position="26"/>
    </location>
</feature>
<evidence type="ECO:0000256" key="1">
    <source>
        <dbReference type="SAM" id="MobiDB-lite"/>
    </source>
</evidence>
<accession>A0A4S3KS57</accession>
<comment type="caution">
    <text evidence="3">The sequence shown here is derived from an EMBL/GenBank/DDBJ whole genome shotgun (WGS) entry which is preliminary data.</text>
</comment>
<feature type="transmembrane region" description="Helical" evidence="2">
    <location>
        <begin position="35"/>
        <end position="55"/>
    </location>
</feature>
<evidence type="ECO:0000313" key="3">
    <source>
        <dbReference type="EMBL" id="THD11308.1"/>
    </source>
</evidence>
<dbReference type="RefSeq" id="WP_081130252.1">
    <property type="nucleotide sequence ID" value="NZ_LDOS01000005.1"/>
</dbReference>
<evidence type="ECO:0000313" key="4">
    <source>
        <dbReference type="Proteomes" id="UP000307749"/>
    </source>
</evidence>
<proteinExistence type="predicted"/>
<dbReference type="STRING" id="993689.GCA_002077135_00210"/>
<keyword evidence="2" id="KW-0812">Transmembrane</keyword>
<feature type="compositionally biased region" description="Polar residues" evidence="1">
    <location>
        <begin position="1"/>
        <end position="13"/>
    </location>
</feature>
<keyword evidence="2" id="KW-1133">Transmembrane helix</keyword>
<gene>
    <name evidence="3" type="ORF">B1806_04095</name>
</gene>
<evidence type="ECO:0000256" key="2">
    <source>
        <dbReference type="SAM" id="Phobius"/>
    </source>
</evidence>
<keyword evidence="4" id="KW-1185">Reference proteome</keyword>
<sequence length="135" mass="14423">MTSDESGVSNSVDSVPAEQGTGAAQNRIPHGLSSMVIGLAVWSIVVSSAASYVTWRVLENQRTADLAMRPPVVVLNSFGWIKHAGSGHTIEQRYVSGAERLKGVIAELRKHGALVLDESAVRAAPPQVLLKTPRR</sequence>
<keyword evidence="2" id="KW-0472">Membrane</keyword>